<feature type="compositionally biased region" description="Pro residues" evidence="1">
    <location>
        <begin position="193"/>
        <end position="211"/>
    </location>
</feature>
<dbReference type="AlphaFoldDB" id="A0A3L8Q5H0"/>
<feature type="compositionally biased region" description="Low complexity" evidence="1">
    <location>
        <begin position="71"/>
        <end position="85"/>
    </location>
</feature>
<name>A0A3L8Q5H0_CHLGU</name>
<feature type="compositionally biased region" description="Basic residues" evidence="1">
    <location>
        <begin position="90"/>
        <end position="102"/>
    </location>
</feature>
<keyword evidence="3" id="KW-1185">Reference proteome</keyword>
<feature type="compositionally biased region" description="Pro residues" evidence="1">
    <location>
        <begin position="482"/>
        <end position="503"/>
    </location>
</feature>
<gene>
    <name evidence="2" type="ORF">DV515_00019306</name>
</gene>
<evidence type="ECO:0000313" key="2">
    <source>
        <dbReference type="EMBL" id="RLV62449.1"/>
    </source>
</evidence>
<dbReference type="GO" id="GO:0003676">
    <property type="term" value="F:nucleic acid binding"/>
    <property type="evidence" value="ECO:0007669"/>
    <property type="project" value="InterPro"/>
</dbReference>
<feature type="region of interest" description="Disordered" evidence="1">
    <location>
        <begin position="323"/>
        <end position="426"/>
    </location>
</feature>
<feature type="region of interest" description="Disordered" evidence="1">
    <location>
        <begin position="442"/>
        <end position="511"/>
    </location>
</feature>
<feature type="compositionally biased region" description="Pro residues" evidence="1">
    <location>
        <begin position="18"/>
        <end position="29"/>
    </location>
</feature>
<feature type="compositionally biased region" description="Pro residues" evidence="1">
    <location>
        <begin position="334"/>
        <end position="343"/>
    </location>
</feature>
<feature type="non-terminal residue" evidence="2">
    <location>
        <position position="790"/>
    </location>
</feature>
<organism evidence="2 3">
    <name type="scientific">Chloebia gouldiae</name>
    <name type="common">Gouldian finch</name>
    <name type="synonym">Erythrura gouldiae</name>
    <dbReference type="NCBI Taxonomy" id="44316"/>
    <lineage>
        <taxon>Eukaryota</taxon>
        <taxon>Metazoa</taxon>
        <taxon>Chordata</taxon>
        <taxon>Craniata</taxon>
        <taxon>Vertebrata</taxon>
        <taxon>Euteleostomi</taxon>
        <taxon>Archelosauria</taxon>
        <taxon>Archosauria</taxon>
        <taxon>Dinosauria</taxon>
        <taxon>Saurischia</taxon>
        <taxon>Theropoda</taxon>
        <taxon>Coelurosauria</taxon>
        <taxon>Aves</taxon>
        <taxon>Neognathae</taxon>
        <taxon>Neoaves</taxon>
        <taxon>Telluraves</taxon>
        <taxon>Australaves</taxon>
        <taxon>Passeriformes</taxon>
        <taxon>Passeroidea</taxon>
        <taxon>Passeridae</taxon>
        <taxon>Chloebia</taxon>
    </lineage>
</organism>
<feature type="compositionally biased region" description="Gly residues" evidence="1">
    <location>
        <begin position="567"/>
        <end position="600"/>
    </location>
</feature>
<accession>A0A3L8Q5H0</accession>
<dbReference type="OrthoDB" id="7462577at2759"/>
<comment type="caution">
    <text evidence="2">The sequence shown here is derived from an EMBL/GenBank/DDBJ whole genome shotgun (WGS) entry which is preliminary data.</text>
</comment>
<evidence type="ECO:0000256" key="1">
    <source>
        <dbReference type="SAM" id="MobiDB-lite"/>
    </source>
</evidence>
<evidence type="ECO:0000313" key="3">
    <source>
        <dbReference type="Proteomes" id="UP000276834"/>
    </source>
</evidence>
<protein>
    <submittedName>
        <fullName evidence="2">Uncharacterized protein</fullName>
    </submittedName>
</protein>
<feature type="region of interest" description="Disordered" evidence="1">
    <location>
        <begin position="543"/>
        <end position="600"/>
    </location>
</feature>
<proteinExistence type="predicted"/>
<feature type="non-terminal residue" evidence="2">
    <location>
        <position position="1"/>
    </location>
</feature>
<sequence length="790" mass="80690">RDGFTGSFAQALDELHQPGPPNVALPEPPALTTTAAGLGGPFPGVPGAEAAEPGPDSPERLQAERRRLRNRLAASRASRGWSSASGGSGRRTRSWRPRRRGCGPRCGGSAAPCGTTRARDARCPPGPRSASRTAPGRAGTGTEGAPGQRWLLPVEPRGQPGSVLGGDPPGRDAAWDPPGKGLACGAPLAEPTGGPPPPRDWQDPTPTPGPPQDLRERGLGDGWGPPNRAWSPPPPPGLGTPPKLRIPPGGAERAPHGGCLGGADPPRDVYRTPPVGSSPRGPPKSRVRGGGRWGAIRYFAAFGVFFVHLYLINNNDNCADGSARAKPGGGGRGGPPPPLPLPWEAPRWAGPGLSPLTLPCPNLGRREREGPFREPPPVLPATARPGAALPGRDRGLPGHPPPPTHPSRELPGIPLPGSAIPGILPGQSAPRLSRCCTGTGTPFGLPIGGSRPVKPRPCPPPIPLNPAHSVKPRPLSVAPLSIAPPPLNPAPSSKPRPAQPLPPHDWRSGPRPAMALSALQRDPAGGGRFASAVPEPCRHRPCALGVDEAGRGPVLGEPRRGSRGEPGRGGGGGRGVGRGPGHRGLGGGGPGAPGGEFEGPGFGWRGSRYAGDRVGGVPVRRELSGGIWGGPSGPGIEWEGLRVRGLGGEGPGAPGAEWEGGRGPGASGVEFEGPRFGWRGSRCGGIGVERVPVHRESSGGMGGVPAHRGLSLRGPGALGLGWRGSRYTGGKVGRFEDPRFGWRGWGSPGAPGIEWGDGRGSVHRGLSGRGPSAPVVEFGVVPVPRELSGR</sequence>
<reference evidence="2 3" key="1">
    <citation type="journal article" date="2018" name="Proc. R. Soc. B">
        <title>A non-coding region near Follistatin controls head colour polymorphism in the Gouldian finch.</title>
        <authorList>
            <person name="Toomey M.B."/>
            <person name="Marques C.I."/>
            <person name="Andrade P."/>
            <person name="Araujo P.M."/>
            <person name="Sabatino S."/>
            <person name="Gazda M.A."/>
            <person name="Afonso S."/>
            <person name="Lopes R.J."/>
            <person name="Corbo J.C."/>
            <person name="Carneiro M."/>
        </authorList>
    </citation>
    <scope>NUCLEOTIDE SEQUENCE [LARGE SCALE GENOMIC DNA]</scope>
    <source>
        <strain evidence="2">Red01</strain>
        <tissue evidence="2">Muscle</tissue>
    </source>
</reference>
<feature type="compositionally biased region" description="Basic and acidic residues" evidence="1">
    <location>
        <begin position="557"/>
        <end position="566"/>
    </location>
</feature>
<feature type="compositionally biased region" description="Pro residues" evidence="1">
    <location>
        <begin position="455"/>
        <end position="464"/>
    </location>
</feature>
<dbReference type="Gene3D" id="3.30.420.10">
    <property type="entry name" value="Ribonuclease H-like superfamily/Ribonuclease H"/>
    <property type="match status" value="1"/>
</dbReference>
<dbReference type="InterPro" id="IPR036397">
    <property type="entry name" value="RNaseH_sf"/>
</dbReference>
<dbReference type="Proteomes" id="UP000276834">
    <property type="component" value="Unassembled WGS sequence"/>
</dbReference>
<dbReference type="EMBL" id="QUSF01007435">
    <property type="protein sequence ID" value="RLV62449.1"/>
    <property type="molecule type" value="Genomic_DNA"/>
</dbReference>
<feature type="region of interest" description="Disordered" evidence="1">
    <location>
        <begin position="1"/>
        <end position="290"/>
    </location>
</feature>
<dbReference type="STRING" id="44316.ENSEGOP00005013423"/>